<comment type="caution">
    <text evidence="7">The sequence shown here is derived from an EMBL/GenBank/DDBJ whole genome shotgun (WGS) entry which is preliminary data.</text>
</comment>
<dbReference type="InterPro" id="IPR029035">
    <property type="entry name" value="DHS-like_NAD/FAD-binding_dom"/>
</dbReference>
<dbReference type="GO" id="GO:0005948">
    <property type="term" value="C:acetolactate synthase complex"/>
    <property type="evidence" value="ECO:0007669"/>
    <property type="project" value="TreeGrafter"/>
</dbReference>
<dbReference type="Proteomes" id="UP000559809">
    <property type="component" value="Unassembled WGS sequence"/>
</dbReference>
<dbReference type="GO" id="GO:0000287">
    <property type="term" value="F:magnesium ion binding"/>
    <property type="evidence" value="ECO:0007669"/>
    <property type="project" value="InterPro"/>
</dbReference>
<reference evidence="7 8" key="1">
    <citation type="submission" date="2020-07" db="EMBL/GenBank/DDBJ databases">
        <title>Taxonomic revisions and descriptions of new bacterial species based on genomic comparisons in the high-G+C-content subgroup of the family Alcaligenaceae.</title>
        <authorList>
            <person name="Szabo A."/>
            <person name="Felfoldi T."/>
        </authorList>
    </citation>
    <scope>NUCLEOTIDE SEQUENCE [LARGE SCALE GENOMIC DNA]</scope>
    <source>
        <strain evidence="7 8">LMG 24012</strain>
    </source>
</reference>
<evidence type="ECO:0000313" key="8">
    <source>
        <dbReference type="Proteomes" id="UP000559809"/>
    </source>
</evidence>
<dbReference type="EMBL" id="JACCEM010000006">
    <property type="protein sequence ID" value="NYT50304.1"/>
    <property type="molecule type" value="Genomic_DNA"/>
</dbReference>
<dbReference type="GO" id="GO:0050660">
    <property type="term" value="F:flavin adenine dinucleotide binding"/>
    <property type="evidence" value="ECO:0007669"/>
    <property type="project" value="TreeGrafter"/>
</dbReference>
<dbReference type="SUPFAM" id="SSF52518">
    <property type="entry name" value="Thiamin diphosphate-binding fold (THDP-binding)"/>
    <property type="match status" value="2"/>
</dbReference>
<dbReference type="Gene3D" id="3.40.50.970">
    <property type="match status" value="2"/>
</dbReference>
<feature type="domain" description="Thiamine pyrophosphate enzyme central" evidence="4">
    <location>
        <begin position="212"/>
        <end position="350"/>
    </location>
</feature>
<evidence type="ECO:0000259" key="5">
    <source>
        <dbReference type="Pfam" id="PF02775"/>
    </source>
</evidence>
<dbReference type="InterPro" id="IPR011766">
    <property type="entry name" value="TPP_enzyme_TPP-bd"/>
</dbReference>
<dbReference type="CDD" id="cd00568">
    <property type="entry name" value="TPP_enzymes"/>
    <property type="match status" value="1"/>
</dbReference>
<name>A0A853FW75_9BURK</name>
<evidence type="ECO:0000256" key="2">
    <source>
        <dbReference type="ARBA" id="ARBA00023052"/>
    </source>
</evidence>
<comment type="similarity">
    <text evidence="1 3">Belongs to the TPP enzyme family.</text>
</comment>
<gene>
    <name evidence="7" type="ORF">H0A72_13375</name>
</gene>
<feature type="domain" description="Thiamine pyrophosphate enzyme N-terminal TPP-binding" evidence="6">
    <location>
        <begin position="11"/>
        <end position="115"/>
    </location>
</feature>
<proteinExistence type="inferred from homology"/>
<dbReference type="Pfam" id="PF00205">
    <property type="entry name" value="TPP_enzyme_M"/>
    <property type="match status" value="1"/>
</dbReference>
<dbReference type="Gene3D" id="3.40.50.1220">
    <property type="entry name" value="TPP-binding domain"/>
    <property type="match status" value="1"/>
</dbReference>
<dbReference type="Pfam" id="PF02775">
    <property type="entry name" value="TPP_enzyme_C"/>
    <property type="match status" value="1"/>
</dbReference>
<dbReference type="InterPro" id="IPR029061">
    <property type="entry name" value="THDP-binding"/>
</dbReference>
<dbReference type="PANTHER" id="PTHR18968">
    <property type="entry name" value="THIAMINE PYROPHOSPHATE ENZYMES"/>
    <property type="match status" value="1"/>
</dbReference>
<protein>
    <submittedName>
        <fullName evidence="7">Thiamine pyrophosphate-binding protein</fullName>
    </submittedName>
</protein>
<organism evidence="7 8">
    <name type="scientific">Parapusillimonas granuli</name>
    <dbReference type="NCBI Taxonomy" id="380911"/>
    <lineage>
        <taxon>Bacteria</taxon>
        <taxon>Pseudomonadati</taxon>
        <taxon>Pseudomonadota</taxon>
        <taxon>Betaproteobacteria</taxon>
        <taxon>Burkholderiales</taxon>
        <taxon>Alcaligenaceae</taxon>
        <taxon>Parapusillimonas</taxon>
    </lineage>
</organism>
<evidence type="ECO:0000256" key="3">
    <source>
        <dbReference type="RuleBase" id="RU362132"/>
    </source>
</evidence>
<keyword evidence="8" id="KW-1185">Reference proteome</keyword>
<dbReference type="AlphaFoldDB" id="A0A853FW75"/>
<evidence type="ECO:0000256" key="1">
    <source>
        <dbReference type="ARBA" id="ARBA00007812"/>
    </source>
</evidence>
<sequence>MDGSSPTAAVTTKQAIVKTLTDLKVDYAFTLPGLGVTWMLDEFYRSRKELRVILTRGEQVASIMAQVVGRLTGKPGVYMGQGPFASTTGAFGILEAYFAGSPMLVLTDTSCYDGFGMYGVYQTMTGDYGAADVRAVMKTMTKSTYYATEPHEAVYAIQQAYKQASLPRQGPTAVVLKSPIIRREMPEQSRVQLYPAQGYQDVVMPVPDPQAIQALAGMVADARRPVLIVGNGMQNPRGRKLVALLAEKFGVAVATSYNAKGVVDETSEIAVGMLGTWGMKSANAAVESADTLIVVGASLGADYIKFRDPGFIKPGVQRIVQIDVDPRNAGWVYPVDLAICADGGDAIEALLAHDLGAERRLDRLAWIAEVHSAHPVFDAPTRAAPGTVHNADVIKALDAFLTPDDMLTLDAGTNRIWATTTLKVRTPGQLVVPGGIGGMGWGAPAAAAVKLVHPEKNVVCLTGDGGFAMTMNVMATCVQEQLPITVVVANNGGLGMVRDNLKDRRIAVDFSPTDFAQIARGMGCRGVNATTPEQLAAALEEARGSNIPTVIDVAVDPDSSHVDVSDY</sequence>
<evidence type="ECO:0000259" key="6">
    <source>
        <dbReference type="Pfam" id="PF02776"/>
    </source>
</evidence>
<feature type="domain" description="Thiamine pyrophosphate enzyme TPP-binding" evidence="5">
    <location>
        <begin position="410"/>
        <end position="553"/>
    </location>
</feature>
<dbReference type="GO" id="GO:0030976">
    <property type="term" value="F:thiamine pyrophosphate binding"/>
    <property type="evidence" value="ECO:0007669"/>
    <property type="project" value="InterPro"/>
</dbReference>
<dbReference type="InterPro" id="IPR045229">
    <property type="entry name" value="TPP_enz"/>
</dbReference>
<evidence type="ECO:0000259" key="4">
    <source>
        <dbReference type="Pfam" id="PF00205"/>
    </source>
</evidence>
<accession>A0A853FW75</accession>
<dbReference type="RefSeq" id="WP_180156094.1">
    <property type="nucleotide sequence ID" value="NZ_JACCEM010000006.1"/>
</dbReference>
<dbReference type="GO" id="GO:0009099">
    <property type="term" value="P:L-valine biosynthetic process"/>
    <property type="evidence" value="ECO:0007669"/>
    <property type="project" value="TreeGrafter"/>
</dbReference>
<dbReference type="InterPro" id="IPR012000">
    <property type="entry name" value="Thiamin_PyroP_enz_cen_dom"/>
</dbReference>
<dbReference type="InterPro" id="IPR012001">
    <property type="entry name" value="Thiamin_PyroP_enz_TPP-bd_dom"/>
</dbReference>
<keyword evidence="2 3" id="KW-0786">Thiamine pyrophosphate</keyword>
<dbReference type="PANTHER" id="PTHR18968:SF13">
    <property type="entry name" value="ACETOLACTATE SYNTHASE CATALYTIC SUBUNIT, MITOCHONDRIAL"/>
    <property type="match status" value="1"/>
</dbReference>
<dbReference type="GO" id="GO:0003984">
    <property type="term" value="F:acetolactate synthase activity"/>
    <property type="evidence" value="ECO:0007669"/>
    <property type="project" value="TreeGrafter"/>
</dbReference>
<dbReference type="SUPFAM" id="SSF52467">
    <property type="entry name" value="DHS-like NAD/FAD-binding domain"/>
    <property type="match status" value="1"/>
</dbReference>
<dbReference type="CDD" id="cd07035">
    <property type="entry name" value="TPP_PYR_POX_like"/>
    <property type="match status" value="1"/>
</dbReference>
<evidence type="ECO:0000313" key="7">
    <source>
        <dbReference type="EMBL" id="NYT50304.1"/>
    </source>
</evidence>
<dbReference type="GO" id="GO:0009097">
    <property type="term" value="P:isoleucine biosynthetic process"/>
    <property type="evidence" value="ECO:0007669"/>
    <property type="project" value="TreeGrafter"/>
</dbReference>
<dbReference type="Pfam" id="PF02776">
    <property type="entry name" value="TPP_enzyme_N"/>
    <property type="match status" value="1"/>
</dbReference>